<dbReference type="InterPro" id="IPR050789">
    <property type="entry name" value="Diverse_Enzym_Activities"/>
</dbReference>
<dbReference type="Proteomes" id="UP000077266">
    <property type="component" value="Unassembled WGS sequence"/>
</dbReference>
<dbReference type="STRING" id="1314781.A0A165EQB8"/>
<dbReference type="InterPro" id="IPR012338">
    <property type="entry name" value="Beta-lactam/transpept-like"/>
</dbReference>
<evidence type="ECO:0000259" key="1">
    <source>
        <dbReference type="Pfam" id="PF00144"/>
    </source>
</evidence>
<dbReference type="OrthoDB" id="428260at2759"/>
<proteinExistence type="predicted"/>
<sequence>MSLQAQIIKTLDDGVARGAVAGAVFGVIDRDGRVLVEEAVGVRALGLEQKMTKDTIFPIFSCAKLITAIAAMQLVERGQLRLDEPLETVLPELAHVRILQDDLTFKPAVTKITLRMLLSHTAGFSYSSNPKLAKYLDVSPLAVPELSGKRKDVLETPLVYEPGTSWEYSVAMDWAGEAIMRVTGLTLEQYCEQNIFQPLGIRDTSFSLTPQQRENLVGIQIRKDDGTLAPGDFSPFPFVDNPEYQSGGAGAFGTLSSFLKILTTMINGGIGPNGARILEESTVKTMWLDQAETFPLAKEAIRNEDIDINSFYTGVKGTGRGWGLSFQLNLTQLPTGRSAGSGTWIGVANLYYAIDPVKGLATALFAQSSPIFDTAVCRLFAELETAVYDDFTEA</sequence>
<protein>
    <submittedName>
        <fullName evidence="2">Beta-lactamase/transpeptidase-like protein</fullName>
    </submittedName>
</protein>
<dbReference type="PANTHER" id="PTHR43283:SF3">
    <property type="entry name" value="BETA-LACTAMASE FAMILY PROTEIN (AFU_ORTHOLOGUE AFUA_5G07500)"/>
    <property type="match status" value="1"/>
</dbReference>
<keyword evidence="3" id="KW-1185">Reference proteome</keyword>
<organism evidence="2 3">
    <name type="scientific">Exidia glandulosa HHB12029</name>
    <dbReference type="NCBI Taxonomy" id="1314781"/>
    <lineage>
        <taxon>Eukaryota</taxon>
        <taxon>Fungi</taxon>
        <taxon>Dikarya</taxon>
        <taxon>Basidiomycota</taxon>
        <taxon>Agaricomycotina</taxon>
        <taxon>Agaricomycetes</taxon>
        <taxon>Auriculariales</taxon>
        <taxon>Exidiaceae</taxon>
        <taxon>Exidia</taxon>
    </lineage>
</organism>
<accession>A0A165EQB8</accession>
<dbReference type="PANTHER" id="PTHR43283">
    <property type="entry name" value="BETA-LACTAMASE-RELATED"/>
    <property type="match status" value="1"/>
</dbReference>
<dbReference type="EMBL" id="KV426124">
    <property type="protein sequence ID" value="KZV87466.1"/>
    <property type="molecule type" value="Genomic_DNA"/>
</dbReference>
<dbReference type="SUPFAM" id="SSF56601">
    <property type="entry name" value="beta-lactamase/transpeptidase-like"/>
    <property type="match status" value="1"/>
</dbReference>
<evidence type="ECO:0000313" key="3">
    <source>
        <dbReference type="Proteomes" id="UP000077266"/>
    </source>
</evidence>
<evidence type="ECO:0000313" key="2">
    <source>
        <dbReference type="EMBL" id="KZV87466.1"/>
    </source>
</evidence>
<dbReference type="InParanoid" id="A0A165EQB8"/>
<gene>
    <name evidence="2" type="ORF">EXIGLDRAFT_201689</name>
</gene>
<feature type="domain" description="Beta-lactamase-related" evidence="1">
    <location>
        <begin position="9"/>
        <end position="370"/>
    </location>
</feature>
<reference evidence="2 3" key="1">
    <citation type="journal article" date="2016" name="Mol. Biol. Evol.">
        <title>Comparative Genomics of Early-Diverging Mushroom-Forming Fungi Provides Insights into the Origins of Lignocellulose Decay Capabilities.</title>
        <authorList>
            <person name="Nagy L.G."/>
            <person name="Riley R."/>
            <person name="Tritt A."/>
            <person name="Adam C."/>
            <person name="Daum C."/>
            <person name="Floudas D."/>
            <person name="Sun H."/>
            <person name="Yadav J.S."/>
            <person name="Pangilinan J."/>
            <person name="Larsson K.H."/>
            <person name="Matsuura K."/>
            <person name="Barry K."/>
            <person name="Labutti K."/>
            <person name="Kuo R."/>
            <person name="Ohm R.A."/>
            <person name="Bhattacharya S.S."/>
            <person name="Shirouzu T."/>
            <person name="Yoshinaga Y."/>
            <person name="Martin F.M."/>
            <person name="Grigoriev I.V."/>
            <person name="Hibbett D.S."/>
        </authorList>
    </citation>
    <scope>NUCLEOTIDE SEQUENCE [LARGE SCALE GENOMIC DNA]</scope>
    <source>
        <strain evidence="2 3">HHB12029</strain>
    </source>
</reference>
<dbReference type="Pfam" id="PF00144">
    <property type="entry name" value="Beta-lactamase"/>
    <property type="match status" value="1"/>
</dbReference>
<dbReference type="Gene3D" id="3.40.710.10">
    <property type="entry name" value="DD-peptidase/beta-lactamase superfamily"/>
    <property type="match status" value="1"/>
</dbReference>
<dbReference type="InterPro" id="IPR001466">
    <property type="entry name" value="Beta-lactam-related"/>
</dbReference>
<dbReference type="AlphaFoldDB" id="A0A165EQB8"/>
<name>A0A165EQB8_EXIGL</name>